<dbReference type="InterPro" id="IPR044922">
    <property type="entry name" value="DUF2063_N_sf"/>
</dbReference>
<dbReference type="InterPro" id="IPR018640">
    <property type="entry name" value="DUF2063"/>
</dbReference>
<comment type="caution">
    <text evidence="2">The sequence shown here is derived from an EMBL/GenBank/DDBJ whole genome shotgun (WGS) entry which is preliminary data.</text>
</comment>
<reference evidence="2 3" key="1">
    <citation type="submission" date="2020-08" db="EMBL/GenBank/DDBJ databases">
        <title>Genomic Encyclopedia of Type Strains, Phase IV (KMG-IV): sequencing the most valuable type-strain genomes for metagenomic binning, comparative biology and taxonomic classification.</title>
        <authorList>
            <person name="Goeker M."/>
        </authorList>
    </citation>
    <scope>NUCLEOTIDE SEQUENCE [LARGE SCALE GENOMIC DNA]</scope>
    <source>
        <strain evidence="2 3">DSM 4737</strain>
    </source>
</reference>
<dbReference type="EMBL" id="JACHOR010000002">
    <property type="protein sequence ID" value="MBB5745946.1"/>
    <property type="molecule type" value="Genomic_DNA"/>
</dbReference>
<keyword evidence="3" id="KW-1185">Reference proteome</keyword>
<evidence type="ECO:0000313" key="2">
    <source>
        <dbReference type="EMBL" id="MBB5745946.1"/>
    </source>
</evidence>
<sequence>MPEPFHDAMDAVLAGDAAALDPWLRDGAAGRAGLAVYQNTVAKARADALTGLFPTVMRLVGPDWFREAALLFGRHSPPSSPVLDDYGVGFADWLEMFPPARELPFLAPVARVDRAWSEAHRAVEAPVLSASDLVQLGPDVLFAARAVIHPAARIFWFDWTVPTVWLANRAESDPSKPVYWDEKAEGLLLVRPQGAVETHAIDRNQWLFLDSCRRGLPLGRAAASVMVTQPLADLSRLFAGLLRFGVFTRLNLEPSPQ</sequence>
<organism evidence="2 3">
    <name type="scientific">Brevundimonas variabilis</name>
    <dbReference type="NCBI Taxonomy" id="74312"/>
    <lineage>
        <taxon>Bacteria</taxon>
        <taxon>Pseudomonadati</taxon>
        <taxon>Pseudomonadota</taxon>
        <taxon>Alphaproteobacteria</taxon>
        <taxon>Caulobacterales</taxon>
        <taxon>Caulobacteraceae</taxon>
        <taxon>Brevundimonas</taxon>
    </lineage>
</organism>
<evidence type="ECO:0000259" key="1">
    <source>
        <dbReference type="Pfam" id="PF09836"/>
    </source>
</evidence>
<dbReference type="RefSeq" id="WP_183212892.1">
    <property type="nucleotide sequence ID" value="NZ_JACHOR010000002.1"/>
</dbReference>
<proteinExistence type="predicted"/>
<accession>A0A7W9FE01</accession>
<feature type="domain" description="Putative DNA-binding" evidence="1">
    <location>
        <begin position="16"/>
        <end position="94"/>
    </location>
</feature>
<protein>
    <recommendedName>
        <fullName evidence="1">Putative DNA-binding domain-containing protein</fullName>
    </recommendedName>
</protein>
<evidence type="ECO:0000313" key="3">
    <source>
        <dbReference type="Proteomes" id="UP000545037"/>
    </source>
</evidence>
<dbReference type="Pfam" id="PF09836">
    <property type="entry name" value="DUF2063"/>
    <property type="match status" value="1"/>
</dbReference>
<gene>
    <name evidence="2" type="ORF">GGR13_001530</name>
</gene>
<name>A0A7W9FE01_9CAUL</name>
<dbReference type="Proteomes" id="UP000545037">
    <property type="component" value="Unassembled WGS sequence"/>
</dbReference>
<dbReference type="Gene3D" id="1.10.150.690">
    <property type="entry name" value="DUF2063"/>
    <property type="match status" value="1"/>
</dbReference>
<dbReference type="AlphaFoldDB" id="A0A7W9FE01"/>